<dbReference type="GO" id="GO:0032259">
    <property type="term" value="P:methylation"/>
    <property type="evidence" value="ECO:0007669"/>
    <property type="project" value="UniProtKB-KW"/>
</dbReference>
<name>A0A318T4V9_9HYPH</name>
<dbReference type="InterPro" id="IPR013216">
    <property type="entry name" value="Methyltransf_11"/>
</dbReference>
<accession>A0A318T4V9</accession>
<keyword evidence="6" id="KW-1185">Reference proteome</keyword>
<protein>
    <submittedName>
        <fullName evidence="5">Methyltransferase family protein</fullName>
    </submittedName>
</protein>
<dbReference type="SUPFAM" id="SSF53335">
    <property type="entry name" value="S-adenosyl-L-methionine-dependent methyltransferases"/>
    <property type="match status" value="1"/>
</dbReference>
<comment type="similarity">
    <text evidence="1">Belongs to the methyltransferase superfamily.</text>
</comment>
<evidence type="ECO:0000313" key="6">
    <source>
        <dbReference type="Proteomes" id="UP000247454"/>
    </source>
</evidence>
<sequence length="265" mass="28728">MAGKAPEPATARRFASNADGYARFRPDYPNSILWPLAEAIAAVAVTGPLPVIDVGSGTGIFSRGLASLLPADIPIRGIEPSDAMRKQAGIEKDVTRAIAYEPGTAEALPVENFAARAVVAATAAHWFDRPAFYQEAARVIVPSGVLGIVEYIRDADRSPAARVIETFLAQQSEPKAYARPDYEKELLCLPDFTAPRCFEEDVILSLSKDEFVGLALSSSHARAVVERRGQAVAEKALLNLSEPLVLADGTIPYGYRFRLFIAWRK</sequence>
<evidence type="ECO:0000259" key="4">
    <source>
        <dbReference type="Pfam" id="PF08241"/>
    </source>
</evidence>
<evidence type="ECO:0000256" key="3">
    <source>
        <dbReference type="ARBA" id="ARBA00022679"/>
    </source>
</evidence>
<dbReference type="Proteomes" id="UP000247454">
    <property type="component" value="Unassembled WGS sequence"/>
</dbReference>
<dbReference type="Pfam" id="PF08241">
    <property type="entry name" value="Methyltransf_11"/>
    <property type="match status" value="1"/>
</dbReference>
<dbReference type="EMBL" id="QJTF01000004">
    <property type="protein sequence ID" value="PYE89255.1"/>
    <property type="molecule type" value="Genomic_DNA"/>
</dbReference>
<keyword evidence="3 5" id="KW-0808">Transferase</keyword>
<organism evidence="5 6">
    <name type="scientific">Phyllobacterium leguminum</name>
    <dbReference type="NCBI Taxonomy" id="314237"/>
    <lineage>
        <taxon>Bacteria</taxon>
        <taxon>Pseudomonadati</taxon>
        <taxon>Pseudomonadota</taxon>
        <taxon>Alphaproteobacteria</taxon>
        <taxon>Hyphomicrobiales</taxon>
        <taxon>Phyllobacteriaceae</taxon>
        <taxon>Phyllobacterium</taxon>
    </lineage>
</organism>
<dbReference type="InterPro" id="IPR029063">
    <property type="entry name" value="SAM-dependent_MTases_sf"/>
</dbReference>
<dbReference type="CDD" id="cd02440">
    <property type="entry name" value="AdoMet_MTases"/>
    <property type="match status" value="1"/>
</dbReference>
<dbReference type="PANTHER" id="PTHR44942">
    <property type="entry name" value="METHYLTRANSF_11 DOMAIN-CONTAINING PROTEIN"/>
    <property type="match status" value="1"/>
</dbReference>
<keyword evidence="2 5" id="KW-0489">Methyltransferase</keyword>
<evidence type="ECO:0000256" key="1">
    <source>
        <dbReference type="ARBA" id="ARBA00008361"/>
    </source>
</evidence>
<dbReference type="InterPro" id="IPR051052">
    <property type="entry name" value="Diverse_substrate_MTase"/>
</dbReference>
<comment type="caution">
    <text evidence="5">The sequence shown here is derived from an EMBL/GenBank/DDBJ whole genome shotgun (WGS) entry which is preliminary data.</text>
</comment>
<dbReference type="AlphaFoldDB" id="A0A318T4V9"/>
<reference evidence="5 6" key="1">
    <citation type="submission" date="2018-06" db="EMBL/GenBank/DDBJ databases">
        <title>Genomic Encyclopedia of Type Strains, Phase III (KMG-III): the genomes of soil and plant-associated and newly described type strains.</title>
        <authorList>
            <person name="Whitman W."/>
        </authorList>
    </citation>
    <scope>NUCLEOTIDE SEQUENCE [LARGE SCALE GENOMIC DNA]</scope>
    <source>
        <strain evidence="5 6">ORS 1419</strain>
    </source>
</reference>
<proteinExistence type="inferred from homology"/>
<gene>
    <name evidence="5" type="ORF">C7477_10490</name>
</gene>
<dbReference type="RefSeq" id="WP_110749570.1">
    <property type="nucleotide sequence ID" value="NZ_QJTF01000004.1"/>
</dbReference>
<dbReference type="PANTHER" id="PTHR44942:SF4">
    <property type="entry name" value="METHYLTRANSFERASE TYPE 11 DOMAIN-CONTAINING PROTEIN"/>
    <property type="match status" value="1"/>
</dbReference>
<feature type="domain" description="Methyltransferase type 11" evidence="4">
    <location>
        <begin position="52"/>
        <end position="146"/>
    </location>
</feature>
<evidence type="ECO:0000313" key="5">
    <source>
        <dbReference type="EMBL" id="PYE89255.1"/>
    </source>
</evidence>
<evidence type="ECO:0000256" key="2">
    <source>
        <dbReference type="ARBA" id="ARBA00022603"/>
    </source>
</evidence>
<dbReference type="GO" id="GO:0008757">
    <property type="term" value="F:S-adenosylmethionine-dependent methyltransferase activity"/>
    <property type="evidence" value="ECO:0007669"/>
    <property type="project" value="InterPro"/>
</dbReference>
<dbReference type="OrthoDB" id="9797252at2"/>
<dbReference type="Gene3D" id="3.40.50.150">
    <property type="entry name" value="Vaccinia Virus protein VP39"/>
    <property type="match status" value="1"/>
</dbReference>